<evidence type="ECO:0000313" key="3">
    <source>
        <dbReference type="Proteomes" id="UP000232323"/>
    </source>
</evidence>
<evidence type="ECO:0000313" key="2">
    <source>
        <dbReference type="EMBL" id="GAX76767.1"/>
    </source>
</evidence>
<feature type="region of interest" description="Disordered" evidence="1">
    <location>
        <begin position="547"/>
        <end position="577"/>
    </location>
</feature>
<feature type="compositionally biased region" description="Polar residues" evidence="1">
    <location>
        <begin position="1020"/>
        <end position="1029"/>
    </location>
</feature>
<reference evidence="2 3" key="1">
    <citation type="submission" date="2017-08" db="EMBL/GenBank/DDBJ databases">
        <title>Acidophilic green algal genome provides insights into adaptation to an acidic environment.</title>
        <authorList>
            <person name="Hirooka S."/>
            <person name="Hirose Y."/>
            <person name="Kanesaki Y."/>
            <person name="Higuchi S."/>
            <person name="Fujiwara T."/>
            <person name="Onuma R."/>
            <person name="Era A."/>
            <person name="Ohbayashi R."/>
            <person name="Uzuka A."/>
            <person name="Nozaki H."/>
            <person name="Yoshikawa H."/>
            <person name="Miyagishima S.Y."/>
        </authorList>
    </citation>
    <scope>NUCLEOTIDE SEQUENCE [LARGE SCALE GENOMIC DNA]</scope>
    <source>
        <strain evidence="2 3">NIES-2499</strain>
    </source>
</reference>
<feature type="region of interest" description="Disordered" evidence="1">
    <location>
        <begin position="995"/>
        <end position="1068"/>
    </location>
</feature>
<dbReference type="InterPro" id="IPR000225">
    <property type="entry name" value="Armadillo"/>
</dbReference>
<feature type="compositionally biased region" description="Polar residues" evidence="1">
    <location>
        <begin position="547"/>
        <end position="562"/>
    </location>
</feature>
<feature type="compositionally biased region" description="Polar residues" evidence="1">
    <location>
        <begin position="995"/>
        <end position="1005"/>
    </location>
</feature>
<dbReference type="SMART" id="SM00185">
    <property type="entry name" value="ARM"/>
    <property type="match status" value="2"/>
</dbReference>
<gene>
    <name evidence="2" type="ORF">CEUSTIGMA_g4214.t1</name>
</gene>
<dbReference type="InterPro" id="IPR016024">
    <property type="entry name" value="ARM-type_fold"/>
</dbReference>
<dbReference type="Gene3D" id="1.25.10.10">
    <property type="entry name" value="Leucine-rich Repeat Variant"/>
    <property type="match status" value="1"/>
</dbReference>
<evidence type="ECO:0000256" key="1">
    <source>
        <dbReference type="SAM" id="MobiDB-lite"/>
    </source>
</evidence>
<keyword evidence="3" id="KW-1185">Reference proteome</keyword>
<dbReference type="AlphaFoldDB" id="A0A250X114"/>
<dbReference type="EMBL" id="BEGY01000019">
    <property type="protein sequence ID" value="GAX76767.1"/>
    <property type="molecule type" value="Genomic_DNA"/>
</dbReference>
<sequence length="1122" mass="118583">MIGFLDLCPCFGGKFTHNNQNFAHERPEIPETLLYEDDISLLFFASKEQKILAAQRVTAAAGGPEPLASQHRQELLSRQVLSALEDMLKQSKTVRAAAVQAICNLALEAASGTADAAERQASAAAAARTANQTPDIPAWNALLNALSSLVPLMTSLLINSDFSDGPVLAAHTLANLMRGSAFVSRVLNLLGPLPDLAKQLIITRSDPLVKQIFTQMMLNAALHTGTASALDTANAQAALLLLLEDRSTPAAAQERCLCTLYNMIRGEESAGKRSNDLLSRPSALSVLCSQLLQPNPNCRFLCACLIMCLRRSTLEMKTESEWGQTDSLYTDEAGRGGERLLQRPRASYYRNVSRFLSEPQVLDALQHALASCLLNSSQGFTYGRREQLLQALVTCMHAVCSMEEEESQTRLDGQAGPAKTVDPSSTHPDAASRTAGPMSRRLAVQYSSTSSALSQQIQEDPQGSSAAAADAMPLHTLERLTLSTANKLTQLLTAPGGQGLDASLAESCLRLICLMTTRRATRKLLVAVPSHSTFSCLSAVVANTVHSRQSVRASKNTPTLTPRHSRQGSSPLTPTATSTAAAAIHNVGAAYMRTDFGGVDDAQVWGRCQALAAKALRNLSVSEPVPLLQYRNTVPSLLAALLGPPAPPSLSTQSAAEGVLEGGGGGVSTPQAEGSFDGLSPRPGISPRPRHISVVWWLGAEPDWLIEVQKNALAALIHLTAHPEHASLACSALVDSGGLPVIVEVMKLSSSETNSVHCHQLSAWCAALLCQLYVSPIHCQRELTEALVASKTAPALSLLAHPSVVGTGTSSMNRAPGYGPMYASLHKRSKTPASTSQSLMASRDANEAGGVNAAAVVVVTASSPQPFQKKQSNQEGLSIMTLKMGGKDEDTSVSAEGNTLETSPAIQTSLVLKGTAVQQASSQTLQDLKFVSSSTPYSTYLDKPDAEVISKGHELRTSLGLPPKDLAAQVRSSVMEMRESIGMPSPVMILPQAYTSSQREGSSMDGSVKTASGREADVETSGSSSTSHILTAAVRPEGLTSPPVQKELQGTAAPQGRQVGWSTSTKPGLSDEALMMATDEVMGDLERLVMACVPSFLDGPIMTSNTTHLEDDGSGAAMSALA</sequence>
<accession>A0A250X114</accession>
<comment type="caution">
    <text evidence="2">The sequence shown here is derived from an EMBL/GenBank/DDBJ whole genome shotgun (WGS) entry which is preliminary data.</text>
</comment>
<dbReference type="SUPFAM" id="SSF48371">
    <property type="entry name" value="ARM repeat"/>
    <property type="match status" value="2"/>
</dbReference>
<name>A0A250X114_9CHLO</name>
<proteinExistence type="predicted"/>
<dbReference type="Proteomes" id="UP000232323">
    <property type="component" value="Unassembled WGS sequence"/>
</dbReference>
<protein>
    <submittedName>
        <fullName evidence="2">Uncharacterized protein</fullName>
    </submittedName>
</protein>
<feature type="region of interest" description="Disordered" evidence="1">
    <location>
        <begin position="406"/>
        <end position="438"/>
    </location>
</feature>
<organism evidence="2 3">
    <name type="scientific">Chlamydomonas eustigma</name>
    <dbReference type="NCBI Taxonomy" id="1157962"/>
    <lineage>
        <taxon>Eukaryota</taxon>
        <taxon>Viridiplantae</taxon>
        <taxon>Chlorophyta</taxon>
        <taxon>core chlorophytes</taxon>
        <taxon>Chlorophyceae</taxon>
        <taxon>CS clade</taxon>
        <taxon>Chlamydomonadales</taxon>
        <taxon>Chlamydomonadaceae</taxon>
        <taxon>Chlamydomonas</taxon>
    </lineage>
</organism>
<dbReference type="InterPro" id="IPR011989">
    <property type="entry name" value="ARM-like"/>
</dbReference>
<dbReference type="OrthoDB" id="10668340at2759"/>